<dbReference type="Gene3D" id="3.40.630.30">
    <property type="match status" value="1"/>
</dbReference>
<keyword evidence="3" id="KW-1185">Reference proteome</keyword>
<dbReference type="PROSITE" id="PS51186">
    <property type="entry name" value="GNAT"/>
    <property type="match status" value="1"/>
</dbReference>
<gene>
    <name evidence="2" type="ORF">JN11_01902</name>
</gene>
<dbReference type="Pfam" id="PF00583">
    <property type="entry name" value="Acetyltransf_1"/>
    <property type="match status" value="1"/>
</dbReference>
<organism evidence="2 3">
    <name type="scientific">Mucilaginibacter frigoritolerans</name>
    <dbReference type="NCBI Taxonomy" id="652788"/>
    <lineage>
        <taxon>Bacteria</taxon>
        <taxon>Pseudomonadati</taxon>
        <taxon>Bacteroidota</taxon>
        <taxon>Sphingobacteriia</taxon>
        <taxon>Sphingobacteriales</taxon>
        <taxon>Sphingobacteriaceae</taxon>
        <taxon>Mucilaginibacter</taxon>
    </lineage>
</organism>
<dbReference type="OrthoDB" id="9792929at2"/>
<dbReference type="InterPro" id="IPR016181">
    <property type="entry name" value="Acyl_CoA_acyltransferase"/>
</dbReference>
<comment type="caution">
    <text evidence="2">The sequence shown here is derived from an EMBL/GenBank/DDBJ whole genome shotgun (WGS) entry which is preliminary data.</text>
</comment>
<name>A0A562U499_9SPHI</name>
<evidence type="ECO:0000313" key="2">
    <source>
        <dbReference type="EMBL" id="TWJ00646.1"/>
    </source>
</evidence>
<dbReference type="GO" id="GO:0016747">
    <property type="term" value="F:acyltransferase activity, transferring groups other than amino-acyl groups"/>
    <property type="evidence" value="ECO:0007669"/>
    <property type="project" value="InterPro"/>
</dbReference>
<dbReference type="EMBL" id="VLLI01000005">
    <property type="protein sequence ID" value="TWJ00646.1"/>
    <property type="molecule type" value="Genomic_DNA"/>
</dbReference>
<dbReference type="AlphaFoldDB" id="A0A562U499"/>
<reference evidence="2 3" key="1">
    <citation type="submission" date="2019-07" db="EMBL/GenBank/DDBJ databases">
        <title>Genomic Encyclopedia of Archaeal and Bacterial Type Strains, Phase II (KMG-II): from individual species to whole genera.</title>
        <authorList>
            <person name="Goeker M."/>
        </authorList>
    </citation>
    <scope>NUCLEOTIDE SEQUENCE [LARGE SCALE GENOMIC DNA]</scope>
    <source>
        <strain evidence="2 3">ATCC BAA-1854</strain>
    </source>
</reference>
<dbReference type="InterPro" id="IPR000182">
    <property type="entry name" value="GNAT_dom"/>
</dbReference>
<proteinExistence type="predicted"/>
<evidence type="ECO:0000313" key="3">
    <source>
        <dbReference type="Proteomes" id="UP000317010"/>
    </source>
</evidence>
<accession>A0A562U499</accession>
<sequence length="147" mass="17455">MIVPITLENVDECVPAYIKAYNCPPWNYAWTYSKAQAYLVEYLGCQQFIGFALYDDDKLTGAVFAHVKTWWTNQQLMIDEFFVSQEKQRMGYGKKMLDYCDLYAAKYQIDSIVLMTNKYMPSYKFYNKEGYISTEQYVFMFKQIPRS</sequence>
<dbReference type="SUPFAM" id="SSF55729">
    <property type="entry name" value="Acyl-CoA N-acyltransferases (Nat)"/>
    <property type="match status" value="1"/>
</dbReference>
<protein>
    <submittedName>
        <fullName evidence="2">Aminoglycoside 6'-N-acetyltransferase I</fullName>
    </submittedName>
</protein>
<evidence type="ECO:0000259" key="1">
    <source>
        <dbReference type="PROSITE" id="PS51186"/>
    </source>
</evidence>
<dbReference type="CDD" id="cd04301">
    <property type="entry name" value="NAT_SF"/>
    <property type="match status" value="1"/>
</dbReference>
<dbReference type="RefSeq" id="WP_144911947.1">
    <property type="nucleotide sequence ID" value="NZ_VLLI01000005.1"/>
</dbReference>
<dbReference type="Proteomes" id="UP000317010">
    <property type="component" value="Unassembled WGS sequence"/>
</dbReference>
<keyword evidence="2" id="KW-0808">Transferase</keyword>
<feature type="domain" description="N-acetyltransferase" evidence="1">
    <location>
        <begin position="1"/>
        <end position="145"/>
    </location>
</feature>